<sequence length="34" mass="3777">MVLLPAAWTGALECASPVKWKIVDVLVFKRSSFI</sequence>
<proteinExistence type="predicted"/>
<reference evidence="1 2" key="1">
    <citation type="submission" date="2019-07" db="EMBL/GenBank/DDBJ databases">
        <title>WGS assembly of Gossypium mustelinum.</title>
        <authorList>
            <person name="Chen Z.J."/>
            <person name="Sreedasyam A."/>
            <person name="Ando A."/>
            <person name="Song Q."/>
            <person name="De L."/>
            <person name="Hulse-Kemp A."/>
            <person name="Ding M."/>
            <person name="Ye W."/>
            <person name="Kirkbride R."/>
            <person name="Jenkins J."/>
            <person name="Plott C."/>
            <person name="Lovell J."/>
            <person name="Lin Y.-M."/>
            <person name="Vaughn R."/>
            <person name="Liu B."/>
            <person name="Li W."/>
            <person name="Simpson S."/>
            <person name="Scheffler B."/>
            <person name="Saski C."/>
            <person name="Grover C."/>
            <person name="Hu G."/>
            <person name="Conover J."/>
            <person name="Carlson J."/>
            <person name="Shu S."/>
            <person name="Boston L."/>
            <person name="Williams M."/>
            <person name="Peterson D."/>
            <person name="Mcgee K."/>
            <person name="Jones D."/>
            <person name="Wendel J."/>
            <person name="Stelly D."/>
            <person name="Grimwood J."/>
            <person name="Schmutz J."/>
        </authorList>
    </citation>
    <scope>NUCLEOTIDE SEQUENCE [LARGE SCALE GENOMIC DNA]</scope>
    <source>
        <strain evidence="1">1408120.09</strain>
    </source>
</reference>
<organism evidence="1 2">
    <name type="scientific">Gossypium mustelinum</name>
    <name type="common">Cotton</name>
    <name type="synonym">Gossypium caicoense</name>
    <dbReference type="NCBI Taxonomy" id="34275"/>
    <lineage>
        <taxon>Eukaryota</taxon>
        <taxon>Viridiplantae</taxon>
        <taxon>Streptophyta</taxon>
        <taxon>Embryophyta</taxon>
        <taxon>Tracheophyta</taxon>
        <taxon>Spermatophyta</taxon>
        <taxon>Magnoliopsida</taxon>
        <taxon>eudicotyledons</taxon>
        <taxon>Gunneridae</taxon>
        <taxon>Pentapetalae</taxon>
        <taxon>rosids</taxon>
        <taxon>malvids</taxon>
        <taxon>Malvales</taxon>
        <taxon>Malvaceae</taxon>
        <taxon>Malvoideae</taxon>
        <taxon>Gossypium</taxon>
    </lineage>
</organism>
<dbReference type="Proteomes" id="UP000323597">
    <property type="component" value="Chromosome D05"/>
</dbReference>
<name>A0A5D2UXT6_GOSMU</name>
<dbReference type="EMBL" id="CM017653">
    <property type="protein sequence ID" value="TYI81623.1"/>
    <property type="molecule type" value="Genomic_DNA"/>
</dbReference>
<dbReference type="AlphaFoldDB" id="A0A5D2UXT6"/>
<evidence type="ECO:0000313" key="2">
    <source>
        <dbReference type="Proteomes" id="UP000323597"/>
    </source>
</evidence>
<evidence type="ECO:0000313" key="1">
    <source>
        <dbReference type="EMBL" id="TYI81623.1"/>
    </source>
</evidence>
<gene>
    <name evidence="1" type="ORF">E1A91_D05G165900v1</name>
</gene>
<accession>A0A5D2UXT6</accession>
<keyword evidence="2" id="KW-1185">Reference proteome</keyword>
<protein>
    <submittedName>
        <fullName evidence="1">Uncharacterized protein</fullName>
    </submittedName>
</protein>